<feature type="compositionally biased region" description="Polar residues" evidence="1">
    <location>
        <begin position="91"/>
        <end position="101"/>
    </location>
</feature>
<reference evidence="2 3" key="1">
    <citation type="journal article" date="2016" name="Genome Biol. Evol.">
        <title>Divergent and convergent evolution of fungal pathogenicity.</title>
        <authorList>
            <person name="Shang Y."/>
            <person name="Xiao G."/>
            <person name="Zheng P."/>
            <person name="Cen K."/>
            <person name="Zhan S."/>
            <person name="Wang C."/>
        </authorList>
    </citation>
    <scope>NUCLEOTIDE SEQUENCE [LARGE SCALE GENOMIC DNA]</scope>
    <source>
        <strain evidence="2 3">RCEF 264</strain>
    </source>
</reference>
<dbReference type="EMBL" id="AZHD01000008">
    <property type="protein sequence ID" value="OAA61184.1"/>
    <property type="molecule type" value="Genomic_DNA"/>
</dbReference>
<evidence type="ECO:0000313" key="3">
    <source>
        <dbReference type="Proteomes" id="UP000076874"/>
    </source>
</evidence>
<comment type="caution">
    <text evidence="2">The sequence shown here is derived from an EMBL/GenBank/DDBJ whole genome shotgun (WGS) entry which is preliminary data.</text>
</comment>
<accession>A0A167U2P0</accession>
<evidence type="ECO:0000256" key="1">
    <source>
        <dbReference type="SAM" id="MobiDB-lite"/>
    </source>
</evidence>
<sequence length="210" mass="21992">MSASSNTESLMGQGKFHDRIPPSQPMTTKGHQPGQKVGNDRYAEFHAETYPPGSAPSKDTFRPNPESEVPGQANNPDMDPSLRTGALDQPGATSASVYDNTNFEEEPHHGGGPVLGTTNRELHGAHDGTKRKRQGHGLEGVGAPVSNAAAPEGSVTGKAHDQGLDLEGNGPQAHRRGVRGATYPDDLPSAVDQQPVGAGELASQRPGGRR</sequence>
<name>A0A167U2P0_9HYPO</name>
<feature type="compositionally biased region" description="Polar residues" evidence="1">
    <location>
        <begin position="1"/>
        <end position="10"/>
    </location>
</feature>
<feature type="compositionally biased region" description="Basic and acidic residues" evidence="1">
    <location>
        <begin position="38"/>
        <end position="47"/>
    </location>
</feature>
<keyword evidence="3" id="KW-1185">Reference proteome</keyword>
<protein>
    <submittedName>
        <fullName evidence="2">Uncharacterized protein</fullName>
    </submittedName>
</protein>
<organism evidence="2 3">
    <name type="scientific">Niveomyces insectorum RCEF 264</name>
    <dbReference type="NCBI Taxonomy" id="1081102"/>
    <lineage>
        <taxon>Eukaryota</taxon>
        <taxon>Fungi</taxon>
        <taxon>Dikarya</taxon>
        <taxon>Ascomycota</taxon>
        <taxon>Pezizomycotina</taxon>
        <taxon>Sordariomycetes</taxon>
        <taxon>Hypocreomycetidae</taxon>
        <taxon>Hypocreales</taxon>
        <taxon>Cordycipitaceae</taxon>
        <taxon>Niveomyces</taxon>
    </lineage>
</organism>
<dbReference type="Proteomes" id="UP000076874">
    <property type="component" value="Unassembled WGS sequence"/>
</dbReference>
<dbReference type="OrthoDB" id="3260716at2759"/>
<gene>
    <name evidence="2" type="ORF">SPI_05208</name>
</gene>
<dbReference type="AlphaFoldDB" id="A0A167U2P0"/>
<feature type="region of interest" description="Disordered" evidence="1">
    <location>
        <begin position="1"/>
        <end position="210"/>
    </location>
</feature>
<proteinExistence type="predicted"/>
<evidence type="ECO:0000313" key="2">
    <source>
        <dbReference type="EMBL" id="OAA61184.1"/>
    </source>
</evidence>